<dbReference type="GO" id="GO:0019068">
    <property type="term" value="P:virion assembly"/>
    <property type="evidence" value="ECO:0007669"/>
    <property type="project" value="InterPro"/>
</dbReference>
<gene>
    <name evidence="2" type="ORF">NBH21_12775</name>
</gene>
<proteinExistence type="predicted"/>
<sequence>MSDAKPRYRVKAQGHYVAPDAPKAPAPRRTYARYLRGDRSGVLGMRKAVTRDARQDVREAAERAAALAIDFMHNSGWIAGAVAQILVDTIGDELKLSCRAKLKKLGYSDKQARAWWAIVEEEWRHWAWNPKECDLAGKSTIAEMADAALRQFLATGEAFGVLDFMEPADRLRYGISTGTKVSLIASHRCPRVTREAEGLEQGIFHDANNRPLAYRFRVRERGIERDEDIDAADVIHVMDRGENLNSPRGISVIAPALKVLAQADQLADATLAKTLLQTIFAATIKSPEPSDQAFQALTTLEGLEKPEGFDESEGTWEEFIGGLQSDLLEVWDMRIGALKDKGISMSDPARINHLGPGEEFHLHTTSTPGSDYVEFFQNLLREIARCLGVTYEALSMDHTGATYSSVLMSVACIWPIVMRRRTRIVMPFLQAIYERWLEEMIETGKIAIKGGRTAFRRHRESIFQAEWHGPGAPSADNYKAIMAENLEMETGVSSFFDVCAKHGKNGQEQIEQLGREIKMFEDAGVPHPFGRKQGGGGGPQGAAADGNRDPPKEAA</sequence>
<name>A0AAJ1FJ31_9HYPH</name>
<dbReference type="RefSeq" id="WP_250913341.1">
    <property type="nucleotide sequence ID" value="NZ_JAMXLX010000003.1"/>
</dbReference>
<dbReference type="EMBL" id="JAMXLX010000003">
    <property type="protein sequence ID" value="MCO5957651.1"/>
    <property type="molecule type" value="Genomic_DNA"/>
</dbReference>
<dbReference type="Proteomes" id="UP001155380">
    <property type="component" value="Unassembled WGS sequence"/>
</dbReference>
<evidence type="ECO:0000313" key="3">
    <source>
        <dbReference type="Proteomes" id="UP001155380"/>
    </source>
</evidence>
<dbReference type="AlphaFoldDB" id="A0AAJ1FJ31"/>
<evidence type="ECO:0000313" key="2">
    <source>
        <dbReference type="EMBL" id="MCO5957651.1"/>
    </source>
</evidence>
<feature type="compositionally biased region" description="Basic and acidic residues" evidence="1">
    <location>
        <begin position="546"/>
        <end position="555"/>
    </location>
</feature>
<feature type="region of interest" description="Disordered" evidence="1">
    <location>
        <begin position="521"/>
        <end position="555"/>
    </location>
</feature>
<comment type="caution">
    <text evidence="2">The sequence shown here is derived from an EMBL/GenBank/DDBJ whole genome shotgun (WGS) entry which is preliminary data.</text>
</comment>
<evidence type="ECO:0000256" key="1">
    <source>
        <dbReference type="SAM" id="MobiDB-lite"/>
    </source>
</evidence>
<dbReference type="Pfam" id="PF05136">
    <property type="entry name" value="Phage_portal_2"/>
    <property type="match status" value="1"/>
</dbReference>
<organism evidence="2 3">
    <name type="scientific">Ciceribacter sichuanensis</name>
    <dbReference type="NCBI Taxonomy" id="2949647"/>
    <lineage>
        <taxon>Bacteria</taxon>
        <taxon>Pseudomonadati</taxon>
        <taxon>Pseudomonadota</taxon>
        <taxon>Alphaproteobacteria</taxon>
        <taxon>Hyphomicrobiales</taxon>
        <taxon>Rhizobiaceae</taxon>
        <taxon>Ciceribacter</taxon>
    </lineage>
</organism>
<reference evidence="2" key="1">
    <citation type="submission" date="2022-06" db="EMBL/GenBank/DDBJ databases">
        <authorList>
            <person name="Sun Q."/>
        </authorList>
    </citation>
    <scope>NUCLEOTIDE SEQUENCE</scope>
    <source>
        <strain evidence="2">S101</strain>
    </source>
</reference>
<dbReference type="InterPro" id="IPR006429">
    <property type="entry name" value="Phage_lambda_portal"/>
</dbReference>
<dbReference type="GO" id="GO:0005198">
    <property type="term" value="F:structural molecule activity"/>
    <property type="evidence" value="ECO:0007669"/>
    <property type="project" value="InterPro"/>
</dbReference>
<protein>
    <submittedName>
        <fullName evidence="2">Phage portal protein</fullName>
    </submittedName>
</protein>
<accession>A0AAJ1FJ31</accession>